<reference evidence="11 12" key="1">
    <citation type="journal article" date="2013" name="Int. J. Syst. Evol. Microbiol.">
        <title>Azospirillum humicireducens sp. nov., a nitrogen-fixing bacterium isolated from a microbial fuel cell.</title>
        <authorList>
            <person name="Zhou S."/>
            <person name="Han L."/>
            <person name="Wang Y."/>
            <person name="Yang G."/>
            <person name="Zhuang L."/>
            <person name="Hu P."/>
        </authorList>
    </citation>
    <scope>NUCLEOTIDE SEQUENCE [LARGE SCALE GENOMIC DNA]</scope>
    <source>
        <strain evidence="11 12">SgZ-5</strain>
    </source>
</reference>
<dbReference type="Pfam" id="PF00210">
    <property type="entry name" value="Ferritin"/>
    <property type="match status" value="1"/>
</dbReference>
<dbReference type="InterPro" id="IPR009078">
    <property type="entry name" value="Ferritin-like_SF"/>
</dbReference>
<evidence type="ECO:0000259" key="10">
    <source>
        <dbReference type="PROSITE" id="PS50905"/>
    </source>
</evidence>
<gene>
    <name evidence="11" type="primary">bfr</name>
    <name evidence="11" type="ORF">A6A40_09805</name>
</gene>
<dbReference type="STRING" id="1226968.A6A40_09805"/>
<dbReference type="EMBL" id="CP015285">
    <property type="protein sequence ID" value="ANC92169.1"/>
    <property type="molecule type" value="Genomic_DNA"/>
</dbReference>
<dbReference type="Proteomes" id="UP000077405">
    <property type="component" value="Chromosome"/>
</dbReference>
<evidence type="ECO:0000256" key="3">
    <source>
        <dbReference type="ARBA" id="ARBA00022434"/>
    </source>
</evidence>
<accession>A0A160JGR1</accession>
<feature type="binding site" evidence="8">
    <location>
        <position position="94"/>
    </location>
    <ligand>
        <name>Fe cation</name>
        <dbReference type="ChEBI" id="CHEBI:24875"/>
        <label>2</label>
    </ligand>
</feature>
<dbReference type="GO" id="GO:0006879">
    <property type="term" value="P:intracellular iron ion homeostasis"/>
    <property type="evidence" value="ECO:0007669"/>
    <property type="project" value="UniProtKB-KW"/>
</dbReference>
<dbReference type="GO" id="GO:0004322">
    <property type="term" value="F:ferroxidase activity"/>
    <property type="evidence" value="ECO:0007669"/>
    <property type="project" value="TreeGrafter"/>
</dbReference>
<evidence type="ECO:0000256" key="6">
    <source>
        <dbReference type="ARBA" id="ARBA00023004"/>
    </source>
</evidence>
<comment type="similarity">
    <text evidence="2 7 9">Belongs to the bacterioferritin family.</text>
</comment>
<dbReference type="Gene3D" id="1.20.1260.10">
    <property type="match status" value="1"/>
</dbReference>
<proteinExistence type="inferred from homology"/>
<evidence type="ECO:0000256" key="2">
    <source>
        <dbReference type="ARBA" id="ARBA00008093"/>
    </source>
</evidence>
<organism evidence="11 12">
    <name type="scientific">Azospirillum humicireducens</name>
    <dbReference type="NCBI Taxonomy" id="1226968"/>
    <lineage>
        <taxon>Bacteria</taxon>
        <taxon>Pseudomonadati</taxon>
        <taxon>Pseudomonadota</taxon>
        <taxon>Alphaproteobacteria</taxon>
        <taxon>Rhodospirillales</taxon>
        <taxon>Azospirillaceae</taxon>
        <taxon>Azospirillum</taxon>
    </lineage>
</organism>
<dbReference type="AlphaFoldDB" id="A0A160JGR1"/>
<feature type="binding site" evidence="8">
    <location>
        <position position="50"/>
    </location>
    <ligand>
        <name>Fe cation</name>
        <dbReference type="ChEBI" id="CHEBI:24875"/>
        <label>3</label>
    </ligand>
</feature>
<protein>
    <recommendedName>
        <fullName evidence="7 9">Bacterioferritin</fullName>
    </recommendedName>
</protein>
<sequence length="159" mass="18016">MKGNADVIAQLQIVLKDQLTQINQYFLHARMLKNWGVKALGKWEYHASIEVMKSADEIIERILFIEAIPNLQDLGKLHIGENVQEILSSDLAAEQEARDRIAAAIAVCEEKADYVSRDELTELLEESEERIDYLETQLSLIDDIGLANYIQSAMGEIKD</sequence>
<dbReference type="RefSeq" id="WP_063635230.1">
    <property type="nucleotide sequence ID" value="NZ_CP015285.1"/>
</dbReference>
<keyword evidence="12" id="KW-1185">Reference proteome</keyword>
<dbReference type="PIRSF" id="PIRSF002560">
    <property type="entry name" value="Bacterioferritin"/>
    <property type="match status" value="1"/>
</dbReference>
<keyword evidence="3 7" id="KW-0409">Iron storage</keyword>
<dbReference type="PROSITE" id="PS50905">
    <property type="entry name" value="FERRITIN_LIKE"/>
    <property type="match status" value="1"/>
</dbReference>
<dbReference type="PRINTS" id="PR00601">
    <property type="entry name" value="BACFERRITIN"/>
</dbReference>
<dbReference type="GO" id="GO:0006826">
    <property type="term" value="P:iron ion transport"/>
    <property type="evidence" value="ECO:0007669"/>
    <property type="project" value="InterPro"/>
</dbReference>
<dbReference type="InterPro" id="IPR009040">
    <property type="entry name" value="Ferritin-like_diiron"/>
</dbReference>
<evidence type="ECO:0000256" key="5">
    <source>
        <dbReference type="ARBA" id="ARBA00022723"/>
    </source>
</evidence>
<comment type="cofactor">
    <cofactor evidence="1">
        <name>heme b</name>
        <dbReference type="ChEBI" id="CHEBI:60344"/>
    </cofactor>
</comment>
<comment type="function">
    <text evidence="9">Iron-storage protein.</text>
</comment>
<dbReference type="OrthoDB" id="9800505at2"/>
<dbReference type="GO" id="GO:0005829">
    <property type="term" value="C:cytosol"/>
    <property type="evidence" value="ECO:0007669"/>
    <property type="project" value="TreeGrafter"/>
</dbReference>
<dbReference type="PANTHER" id="PTHR30295">
    <property type="entry name" value="BACTERIOFERRITIN"/>
    <property type="match status" value="1"/>
</dbReference>
<dbReference type="NCBIfam" id="TIGR00754">
    <property type="entry name" value="bfr"/>
    <property type="match status" value="1"/>
</dbReference>
<evidence type="ECO:0000256" key="7">
    <source>
        <dbReference type="PIRNR" id="PIRNR002560"/>
    </source>
</evidence>
<evidence type="ECO:0000313" key="12">
    <source>
        <dbReference type="Proteomes" id="UP000077405"/>
    </source>
</evidence>
<dbReference type="SUPFAM" id="SSF47240">
    <property type="entry name" value="Ferritin-like"/>
    <property type="match status" value="1"/>
</dbReference>
<evidence type="ECO:0000256" key="4">
    <source>
        <dbReference type="ARBA" id="ARBA00022617"/>
    </source>
</evidence>
<evidence type="ECO:0000256" key="9">
    <source>
        <dbReference type="RuleBase" id="RU000623"/>
    </source>
</evidence>
<dbReference type="CDD" id="cd00907">
    <property type="entry name" value="Bacterioferritin"/>
    <property type="match status" value="1"/>
</dbReference>
<evidence type="ECO:0000256" key="8">
    <source>
        <dbReference type="PIRSR" id="PIRSR002560-1"/>
    </source>
</evidence>
<dbReference type="GO" id="GO:0008199">
    <property type="term" value="F:ferric iron binding"/>
    <property type="evidence" value="ECO:0007669"/>
    <property type="project" value="InterPro"/>
</dbReference>
<evidence type="ECO:0000256" key="1">
    <source>
        <dbReference type="ARBA" id="ARBA00001970"/>
    </source>
</evidence>
<keyword evidence="6 7" id="KW-0408">Iron</keyword>
<dbReference type="InterPro" id="IPR002024">
    <property type="entry name" value="Bacterioferritin"/>
</dbReference>
<dbReference type="GO" id="GO:0020037">
    <property type="term" value="F:heme binding"/>
    <property type="evidence" value="ECO:0007669"/>
    <property type="project" value="TreeGrafter"/>
</dbReference>
<dbReference type="InterPro" id="IPR008331">
    <property type="entry name" value="Ferritin_DPS_dom"/>
</dbReference>
<evidence type="ECO:0000313" key="11">
    <source>
        <dbReference type="EMBL" id="ANC92169.1"/>
    </source>
</evidence>
<feature type="domain" description="Ferritin-like diiron" evidence="10">
    <location>
        <begin position="1"/>
        <end position="145"/>
    </location>
</feature>
<feature type="binding site" description="axial binding residue" evidence="8">
    <location>
        <position position="52"/>
    </location>
    <ligand>
        <name>heme b</name>
        <dbReference type="ChEBI" id="CHEBI:60344"/>
        <note>ligand shared between dimeric partners</note>
    </ligand>
    <ligandPart>
        <name>Fe</name>
        <dbReference type="ChEBI" id="CHEBI:18248"/>
    </ligandPart>
</feature>
<dbReference type="KEGG" id="ahu:A6A40_09805"/>
<keyword evidence="5 7" id="KW-0479">Metal-binding</keyword>
<dbReference type="InterPro" id="IPR012347">
    <property type="entry name" value="Ferritin-like"/>
</dbReference>
<dbReference type="PANTHER" id="PTHR30295:SF0">
    <property type="entry name" value="BACTERIOFERRITIN"/>
    <property type="match status" value="1"/>
</dbReference>
<keyword evidence="4 9" id="KW-0349">Heme</keyword>
<name>A0A160JGR1_9PROT</name>
<dbReference type="PROSITE" id="PS00549">
    <property type="entry name" value="BACTERIOFERRITIN"/>
    <property type="match status" value="1"/>
</dbReference>
<feature type="binding site" evidence="8">
    <location>
        <position position="46"/>
    </location>
    <ligand>
        <name>Fe cation</name>
        <dbReference type="ChEBI" id="CHEBI:24875"/>
        <label>3</label>
    </ligand>
</feature>